<keyword evidence="4" id="KW-0633">Potassium transport</keyword>
<keyword evidence="5 13" id="KW-0812">Transmembrane</keyword>
<evidence type="ECO:0000256" key="3">
    <source>
        <dbReference type="ARBA" id="ARBA00022448"/>
    </source>
</evidence>
<dbReference type="InterPro" id="IPR010617">
    <property type="entry name" value="TMEM175-like"/>
</dbReference>
<evidence type="ECO:0000256" key="7">
    <source>
        <dbReference type="ARBA" id="ARBA00022958"/>
    </source>
</evidence>
<reference evidence="14 15" key="1">
    <citation type="journal article" date="2011" name="J. Bacteriol.">
        <title>Genome sequence of the algicidal bacterium Kordia algicida OT-1.</title>
        <authorList>
            <person name="Lee H.S."/>
            <person name="Kang S.G."/>
            <person name="Kwon K.K."/>
            <person name="Lee J.H."/>
            <person name="Kim S.J."/>
        </authorList>
    </citation>
    <scope>NUCLEOTIDE SEQUENCE [LARGE SCALE GENOMIC DNA]</scope>
    <source>
        <strain evidence="14 15">OT-1</strain>
    </source>
</reference>
<dbReference type="RefSeq" id="WP_007092945.1">
    <property type="nucleotide sequence ID" value="NZ_CP142125.1"/>
</dbReference>
<dbReference type="AlphaFoldDB" id="A9E6I6"/>
<dbReference type="GO" id="GO:0005267">
    <property type="term" value="F:potassium channel activity"/>
    <property type="evidence" value="ECO:0007669"/>
    <property type="project" value="UniProtKB-KW"/>
</dbReference>
<evidence type="ECO:0000256" key="5">
    <source>
        <dbReference type="ARBA" id="ARBA00022692"/>
    </source>
</evidence>
<evidence type="ECO:0000256" key="8">
    <source>
        <dbReference type="ARBA" id="ARBA00022989"/>
    </source>
</evidence>
<organism evidence="14 15">
    <name type="scientific">Kordia algicida OT-1</name>
    <dbReference type="NCBI Taxonomy" id="391587"/>
    <lineage>
        <taxon>Bacteria</taxon>
        <taxon>Pseudomonadati</taxon>
        <taxon>Bacteroidota</taxon>
        <taxon>Flavobacteriia</taxon>
        <taxon>Flavobacteriales</taxon>
        <taxon>Flavobacteriaceae</taxon>
        <taxon>Kordia</taxon>
    </lineage>
</organism>
<accession>A9E6I6</accession>
<feature type="transmembrane region" description="Helical" evidence="13">
    <location>
        <begin position="81"/>
        <end position="102"/>
    </location>
</feature>
<feature type="transmembrane region" description="Helical" evidence="13">
    <location>
        <begin position="114"/>
        <end position="133"/>
    </location>
</feature>
<comment type="subcellular location">
    <subcellularLocation>
        <location evidence="1">Membrane</location>
        <topology evidence="1">Multi-pass membrane protein</topology>
    </subcellularLocation>
</comment>
<name>A9E6I6_9FLAO</name>
<evidence type="ECO:0000256" key="4">
    <source>
        <dbReference type="ARBA" id="ARBA00022538"/>
    </source>
</evidence>
<evidence type="ECO:0000256" key="12">
    <source>
        <dbReference type="ARBA" id="ARBA00034430"/>
    </source>
</evidence>
<keyword evidence="7" id="KW-0630">Potassium</keyword>
<keyword evidence="6" id="KW-0631">Potassium channel</keyword>
<dbReference type="HOGENOM" id="CLU_093496_0_0_10"/>
<keyword evidence="8 13" id="KW-1133">Transmembrane helix</keyword>
<evidence type="ECO:0000256" key="10">
    <source>
        <dbReference type="ARBA" id="ARBA00023136"/>
    </source>
</evidence>
<gene>
    <name evidence="14" type="ORF">KAOT1_01849</name>
</gene>
<feature type="transmembrane region" description="Helical" evidence="13">
    <location>
        <begin position="178"/>
        <end position="196"/>
    </location>
</feature>
<evidence type="ECO:0000313" key="14">
    <source>
        <dbReference type="EMBL" id="EDP95039.1"/>
    </source>
</evidence>
<dbReference type="GO" id="GO:0015252">
    <property type="term" value="F:proton channel activity"/>
    <property type="evidence" value="ECO:0007669"/>
    <property type="project" value="InterPro"/>
</dbReference>
<dbReference type="Proteomes" id="UP000002945">
    <property type="component" value="Unassembled WGS sequence"/>
</dbReference>
<feature type="transmembrane region" description="Helical" evidence="13">
    <location>
        <begin position="154"/>
        <end position="172"/>
    </location>
</feature>
<dbReference type="EMBL" id="ABIB01000011">
    <property type="protein sequence ID" value="EDP95039.1"/>
    <property type="molecule type" value="Genomic_DNA"/>
</dbReference>
<feature type="transmembrane region" description="Helical" evidence="13">
    <location>
        <begin position="42"/>
        <end position="60"/>
    </location>
</feature>
<evidence type="ECO:0000256" key="1">
    <source>
        <dbReference type="ARBA" id="ARBA00004141"/>
    </source>
</evidence>
<sequence length="210" mass="24533">MIKHSKNRLESLSDAVFAFAATLMVVNLGANADFSSLKEELPMFISFGISFFVMIALWKLHYNFFRRTKYVDNWIIAYNTFFLFMILFYVFPLKSLATAVILKTRMSITELSELFQLYSVGFSLIFLCLVLMYKRAYKKDTKNENPLILQFYKRHFFIFVLVGLISSVLAYFQLGIKFGLPGIIYSILGLLCYIHSKTFHKKYPQNNLFS</sequence>
<evidence type="ECO:0000313" key="15">
    <source>
        <dbReference type="Proteomes" id="UP000002945"/>
    </source>
</evidence>
<dbReference type="Pfam" id="PF06736">
    <property type="entry name" value="TMEM175"/>
    <property type="match status" value="1"/>
</dbReference>
<evidence type="ECO:0000256" key="2">
    <source>
        <dbReference type="ARBA" id="ARBA00006920"/>
    </source>
</evidence>
<dbReference type="STRING" id="391587.KAOT1_01849"/>
<comment type="similarity">
    <text evidence="2">Belongs to the TMEM175 family.</text>
</comment>
<keyword evidence="9" id="KW-0406">Ion transport</keyword>
<dbReference type="OrthoDB" id="7626281at2"/>
<keyword evidence="3" id="KW-0813">Transport</keyword>
<dbReference type="eggNOG" id="COG3548">
    <property type="taxonomic scope" value="Bacteria"/>
</dbReference>
<comment type="catalytic activity">
    <reaction evidence="12">
        <text>K(+)(in) = K(+)(out)</text>
        <dbReference type="Rhea" id="RHEA:29463"/>
        <dbReference type="ChEBI" id="CHEBI:29103"/>
    </reaction>
</comment>
<keyword evidence="11" id="KW-0407">Ion channel</keyword>
<proteinExistence type="inferred from homology"/>
<evidence type="ECO:0000256" key="13">
    <source>
        <dbReference type="SAM" id="Phobius"/>
    </source>
</evidence>
<keyword evidence="10 13" id="KW-0472">Membrane</keyword>
<feature type="transmembrane region" description="Helical" evidence="13">
    <location>
        <begin position="12"/>
        <end position="30"/>
    </location>
</feature>
<evidence type="ECO:0000256" key="9">
    <source>
        <dbReference type="ARBA" id="ARBA00023065"/>
    </source>
</evidence>
<evidence type="ECO:0000256" key="6">
    <source>
        <dbReference type="ARBA" id="ARBA00022826"/>
    </source>
</evidence>
<comment type="caution">
    <text evidence="14">The sequence shown here is derived from an EMBL/GenBank/DDBJ whole genome shotgun (WGS) entry which is preliminary data.</text>
</comment>
<protein>
    <submittedName>
        <fullName evidence="14">Transglutaminase-like protein</fullName>
    </submittedName>
</protein>
<dbReference type="GO" id="GO:0016020">
    <property type="term" value="C:membrane"/>
    <property type="evidence" value="ECO:0007669"/>
    <property type="project" value="UniProtKB-SubCell"/>
</dbReference>
<evidence type="ECO:0000256" key="11">
    <source>
        <dbReference type="ARBA" id="ARBA00023303"/>
    </source>
</evidence>
<keyword evidence="15" id="KW-1185">Reference proteome</keyword>